<protein>
    <submittedName>
        <fullName evidence="1">Uncharacterized protein</fullName>
    </submittedName>
</protein>
<evidence type="ECO:0000313" key="1">
    <source>
        <dbReference type="EMBL" id="SFE20505.1"/>
    </source>
</evidence>
<accession>A0A1I1YLP3</accession>
<keyword evidence="2" id="KW-1185">Reference proteome</keyword>
<name>A0A1I1YLP3_9BACT</name>
<dbReference type="InterPro" id="IPR005358">
    <property type="entry name" value="Puta_zinc/iron-chelating_dom"/>
</dbReference>
<dbReference type="Proteomes" id="UP000199400">
    <property type="component" value="Unassembled WGS sequence"/>
</dbReference>
<dbReference type="OrthoDB" id="7391735at2"/>
<dbReference type="Pfam" id="PF03692">
    <property type="entry name" value="CxxCxxCC"/>
    <property type="match status" value="1"/>
</dbReference>
<dbReference type="RefSeq" id="WP_096328432.1">
    <property type="nucleotide sequence ID" value="NZ_FOMX01000010.1"/>
</dbReference>
<evidence type="ECO:0000313" key="2">
    <source>
        <dbReference type="Proteomes" id="UP000199400"/>
    </source>
</evidence>
<dbReference type="EMBL" id="FOMX01000010">
    <property type="protein sequence ID" value="SFE20505.1"/>
    <property type="molecule type" value="Genomic_DNA"/>
</dbReference>
<proteinExistence type="predicted"/>
<sequence length="153" mass="16293">MSLATLCQRCALCCDGNLFATVPLQPGEVGAVRRRGLVVLDRDAGAALAQPCAALQAQSCAIYDDRPAPCRRYECMLYAALAADEVGLADALAVVAEARARLAAVTDALPGDGPPLVRARVAAREGHLSPETHALVVRASEFLERRFRGHTRR</sequence>
<gene>
    <name evidence="1" type="ORF">SAMN02745121_03385</name>
</gene>
<dbReference type="STRING" id="54.SAMN02745121_03385"/>
<reference evidence="2" key="1">
    <citation type="submission" date="2016-10" db="EMBL/GenBank/DDBJ databases">
        <authorList>
            <person name="Varghese N."/>
            <person name="Submissions S."/>
        </authorList>
    </citation>
    <scope>NUCLEOTIDE SEQUENCE [LARGE SCALE GENOMIC DNA]</scope>
    <source>
        <strain evidence="2">ATCC 25963</strain>
    </source>
</reference>
<organism evidence="1 2">
    <name type="scientific">Nannocystis exedens</name>
    <dbReference type="NCBI Taxonomy" id="54"/>
    <lineage>
        <taxon>Bacteria</taxon>
        <taxon>Pseudomonadati</taxon>
        <taxon>Myxococcota</taxon>
        <taxon>Polyangia</taxon>
        <taxon>Nannocystales</taxon>
        <taxon>Nannocystaceae</taxon>
        <taxon>Nannocystis</taxon>
    </lineage>
</organism>
<dbReference type="AlphaFoldDB" id="A0A1I1YLP3"/>